<dbReference type="GO" id="GO:0032502">
    <property type="term" value="P:developmental process"/>
    <property type="evidence" value="ECO:0007669"/>
    <property type="project" value="TreeGrafter"/>
</dbReference>
<reference evidence="9" key="1">
    <citation type="submission" date="2025-08" db="UniProtKB">
        <authorList>
            <consortium name="RefSeq"/>
        </authorList>
    </citation>
    <scope>IDENTIFICATION</scope>
    <source>
        <strain evidence="9">J_2021</strain>
        <tissue evidence="9">Erythrocytes</tissue>
    </source>
</reference>
<organism evidence="8 9">
    <name type="scientific">Xenopus laevis</name>
    <name type="common">African clawed frog</name>
    <dbReference type="NCBI Taxonomy" id="8355"/>
    <lineage>
        <taxon>Eukaryota</taxon>
        <taxon>Metazoa</taxon>
        <taxon>Chordata</taxon>
        <taxon>Craniata</taxon>
        <taxon>Vertebrata</taxon>
        <taxon>Euteleostomi</taxon>
        <taxon>Amphibia</taxon>
        <taxon>Batrachia</taxon>
        <taxon>Anura</taxon>
        <taxon>Pipoidea</taxon>
        <taxon>Pipidae</taxon>
        <taxon>Xenopodinae</taxon>
        <taxon>Xenopus</taxon>
        <taxon>Xenopus</taxon>
    </lineage>
</organism>
<dbReference type="EC" id="2.1.1.6" evidence="1"/>
<dbReference type="FunFam" id="3.40.50.150:FF:000054">
    <property type="entry name" value="Catechol O-methyltransferase"/>
    <property type="match status" value="1"/>
</dbReference>
<dbReference type="Proteomes" id="UP000186698">
    <property type="component" value="Chromosome 8S"/>
</dbReference>
<dbReference type="GO" id="GO:0032259">
    <property type="term" value="P:methylation"/>
    <property type="evidence" value="ECO:0007669"/>
    <property type="project" value="UniProtKB-KW"/>
</dbReference>
<protein>
    <recommendedName>
        <fullName evidence="1">catechol O-methyltransferase</fullName>
        <ecNumber evidence="1">2.1.1.6</ecNumber>
    </recommendedName>
</protein>
<evidence type="ECO:0000313" key="8">
    <source>
        <dbReference type="Proteomes" id="UP000186698"/>
    </source>
</evidence>
<dbReference type="Gene3D" id="3.40.50.150">
    <property type="entry name" value="Vaccinia Virus protein VP39"/>
    <property type="match status" value="1"/>
</dbReference>
<dbReference type="GO" id="GO:0042424">
    <property type="term" value="P:catecholamine catabolic process"/>
    <property type="evidence" value="ECO:0007669"/>
    <property type="project" value="TreeGrafter"/>
</dbReference>
<evidence type="ECO:0000256" key="4">
    <source>
        <dbReference type="ARBA" id="ARBA00022691"/>
    </source>
</evidence>
<gene>
    <name evidence="9" type="primary">LOC447781</name>
</gene>
<evidence type="ECO:0000256" key="2">
    <source>
        <dbReference type="ARBA" id="ARBA00022603"/>
    </source>
</evidence>
<dbReference type="PANTHER" id="PTHR43836">
    <property type="entry name" value="CATECHOL O-METHYLTRANSFERASE 1-RELATED"/>
    <property type="match status" value="1"/>
</dbReference>
<keyword evidence="4" id="KW-0949">S-adenosyl-L-methionine</keyword>
<evidence type="ECO:0000256" key="6">
    <source>
        <dbReference type="ARBA" id="ARBA00022939"/>
    </source>
</evidence>
<dbReference type="OrthoDB" id="186626at2759"/>
<keyword evidence="3" id="KW-0808">Transferase</keyword>
<dbReference type="SUPFAM" id="SSF53335">
    <property type="entry name" value="S-adenosyl-L-methionine-dependent methyltransferases"/>
    <property type="match status" value="1"/>
</dbReference>
<name>A0A1L8F431_XENLA</name>
<evidence type="ECO:0000313" key="9">
    <source>
        <dbReference type="RefSeq" id="XP_018087534.1"/>
    </source>
</evidence>
<keyword evidence="6" id="KW-0128">Catecholamine metabolism</keyword>
<sequence>MLPILLAVCMGALTLLLFVVWRVRTDGTWALWWHDNYLERLRDFTSGKSRPMRILQYVQNTAVQGDANSVISAVDSYCANVEWAMNVGDKKGEILDAVVLDVRPRWVLELGTYCGYSTMRIARLLPPGARLITLEMNHHYAQVAKQILGHAGLDSQVDLLVGASSALIPQLKKKFDMDKFDLVFIDHWKTSYLPDTKLLEECDLLASGTVLLADNVTCPGAPEYLHYVRNSPRYKSLYFPSQLEYLRVEDGMEKSVFLG</sequence>
<dbReference type="RefSeq" id="XP_018087534.1">
    <property type="nucleotide sequence ID" value="XM_018232045.2"/>
</dbReference>
<keyword evidence="5" id="KW-0531">Neurotransmitter degradation</keyword>
<dbReference type="AlphaFoldDB" id="A0A1L8F431"/>
<evidence type="ECO:0000256" key="3">
    <source>
        <dbReference type="ARBA" id="ARBA00022679"/>
    </source>
</evidence>
<dbReference type="InterPro" id="IPR002935">
    <property type="entry name" value="SAM_O-MeTrfase"/>
</dbReference>
<dbReference type="Bgee" id="447781">
    <property type="expression patterns" value="Expressed in camera-type eye and 19 other cell types or tissues"/>
</dbReference>
<dbReference type="OMA" id="SWMPILG"/>
<dbReference type="CDD" id="cd02440">
    <property type="entry name" value="AdoMet_MTases"/>
    <property type="match status" value="1"/>
</dbReference>
<proteinExistence type="inferred from homology"/>
<evidence type="ECO:0000256" key="7">
    <source>
        <dbReference type="ARBA" id="ARBA00023453"/>
    </source>
</evidence>
<accession>A0A1L8F431</accession>
<keyword evidence="8" id="KW-1185">Reference proteome</keyword>
<dbReference type="InterPro" id="IPR029063">
    <property type="entry name" value="SAM-dependent_MTases_sf"/>
</dbReference>
<dbReference type="KEGG" id="xla:447781"/>
<evidence type="ECO:0000256" key="5">
    <source>
        <dbReference type="ARBA" id="ARBA00022867"/>
    </source>
</evidence>
<dbReference type="GO" id="GO:0016206">
    <property type="term" value="F:catechol O-methyltransferase activity"/>
    <property type="evidence" value="ECO:0007669"/>
    <property type="project" value="UniProtKB-EC"/>
</dbReference>
<dbReference type="Pfam" id="PF01596">
    <property type="entry name" value="Methyltransf_3"/>
    <property type="match status" value="1"/>
</dbReference>
<comment type="similarity">
    <text evidence="7">Belongs to the class I-like SAM-binding methyltransferase superfamily. Cation-dependent O-methyltransferase family.</text>
</comment>
<evidence type="ECO:0000256" key="1">
    <source>
        <dbReference type="ARBA" id="ARBA00012880"/>
    </source>
</evidence>
<dbReference type="GO" id="GO:0042417">
    <property type="term" value="P:dopamine metabolic process"/>
    <property type="evidence" value="ECO:0007669"/>
    <property type="project" value="TreeGrafter"/>
</dbReference>
<dbReference type="GeneID" id="447781"/>
<dbReference type="PROSITE" id="PS51682">
    <property type="entry name" value="SAM_OMT_I"/>
    <property type="match status" value="1"/>
</dbReference>
<dbReference type="PANTHER" id="PTHR43836:SF10">
    <property type="entry name" value="CATECHOL O-METHYLTRANSFERASE B"/>
    <property type="match status" value="1"/>
</dbReference>
<keyword evidence="2" id="KW-0489">Methyltransferase</keyword>